<organism evidence="1 2">
    <name type="scientific">Colletotrichum gloeosporioides (strain Cg-14)</name>
    <name type="common">Anthracnose fungus</name>
    <name type="synonym">Glomerella cingulata</name>
    <dbReference type="NCBI Taxonomy" id="1237896"/>
    <lineage>
        <taxon>Eukaryota</taxon>
        <taxon>Fungi</taxon>
        <taxon>Dikarya</taxon>
        <taxon>Ascomycota</taxon>
        <taxon>Pezizomycotina</taxon>
        <taxon>Sordariomycetes</taxon>
        <taxon>Hypocreomycetidae</taxon>
        <taxon>Glomerellales</taxon>
        <taxon>Glomerellaceae</taxon>
        <taxon>Colletotrichum</taxon>
        <taxon>Colletotrichum gloeosporioides species complex</taxon>
    </lineage>
</organism>
<gene>
    <name evidence="1" type="ORF">CGLO_13402</name>
</gene>
<proteinExistence type="predicted"/>
<sequence>MAAARLSLPLYIDTAVYFYE</sequence>
<dbReference type="AlphaFoldDB" id="T0LGZ9"/>
<accession>T0LGZ9</accession>
<evidence type="ECO:0000313" key="2">
    <source>
        <dbReference type="Proteomes" id="UP000015530"/>
    </source>
</evidence>
<reference evidence="2" key="1">
    <citation type="journal article" date="2013" name="Mol. Plant Microbe Interact.">
        <title>Global aspects of pacC regulation of pathogenicity genes in Colletotrichum gloeosporioides as revealed by transcriptome analysis.</title>
        <authorList>
            <person name="Alkan N."/>
            <person name="Meng X."/>
            <person name="Friedlander G."/>
            <person name="Reuveni E."/>
            <person name="Sukno S."/>
            <person name="Sherman A."/>
            <person name="Thon M."/>
            <person name="Fluhr R."/>
            <person name="Prusky D."/>
        </authorList>
    </citation>
    <scope>NUCLEOTIDE SEQUENCE [LARGE SCALE GENOMIC DNA]</scope>
    <source>
        <strain evidence="2">Cg-14</strain>
    </source>
</reference>
<comment type="caution">
    <text evidence="1">The sequence shown here is derived from an EMBL/GenBank/DDBJ whole genome shotgun (WGS) entry which is preliminary data.</text>
</comment>
<dbReference type="HOGENOM" id="CLU_3428495_0_0_1"/>
<name>T0LGZ9_COLGC</name>
<dbReference type="Proteomes" id="UP000015530">
    <property type="component" value="Unassembled WGS sequence"/>
</dbReference>
<dbReference type="EMBL" id="AMYD01002962">
    <property type="protein sequence ID" value="EQB47450.1"/>
    <property type="molecule type" value="Genomic_DNA"/>
</dbReference>
<protein>
    <submittedName>
        <fullName evidence="1">Uncharacterized protein</fullName>
    </submittedName>
</protein>
<evidence type="ECO:0000313" key="1">
    <source>
        <dbReference type="EMBL" id="EQB47450.1"/>
    </source>
</evidence>